<keyword evidence="5" id="KW-0175">Coiled coil</keyword>
<evidence type="ECO:0000256" key="5">
    <source>
        <dbReference type="SAM" id="Coils"/>
    </source>
</evidence>
<protein>
    <submittedName>
        <fullName evidence="8">UphC Sugar phosphate permease, putative regulatory protein</fullName>
    </submittedName>
</protein>
<dbReference type="Pfam" id="PF07690">
    <property type="entry name" value="MFS_1"/>
    <property type="match status" value="1"/>
</dbReference>
<reference evidence="8 9" key="1">
    <citation type="submission" date="2011-10" db="EMBL/GenBank/DDBJ databases">
        <authorList>
            <person name="Genoscope - CEA"/>
        </authorList>
    </citation>
    <scope>NUCLEOTIDE SEQUENCE [LARGE SCALE GENOMIC DNA]</scope>
    <source>
        <strain evidence="8 9">RCC 1105</strain>
    </source>
</reference>
<comment type="subcellular location">
    <subcellularLocation>
        <location evidence="1">Endomembrane system</location>
        <topology evidence="1">Multi-pass membrane protein</topology>
    </subcellularLocation>
</comment>
<gene>
    <name evidence="8" type="primary">UhpC</name>
    <name evidence="8" type="ordered locus">Bathy14g03050</name>
</gene>
<dbReference type="PANTHER" id="PTHR43826">
    <property type="entry name" value="GLUCOSE-6-PHOSPHATE EXCHANGER SLC37A4"/>
    <property type="match status" value="1"/>
</dbReference>
<evidence type="ECO:0000256" key="2">
    <source>
        <dbReference type="ARBA" id="ARBA00022692"/>
    </source>
</evidence>
<dbReference type="SUPFAM" id="SSF103473">
    <property type="entry name" value="MFS general substrate transporter"/>
    <property type="match status" value="1"/>
</dbReference>
<feature type="transmembrane region" description="Helical" evidence="6">
    <location>
        <begin position="165"/>
        <end position="183"/>
    </location>
</feature>
<evidence type="ECO:0000256" key="1">
    <source>
        <dbReference type="ARBA" id="ARBA00004127"/>
    </source>
</evidence>
<feature type="transmembrane region" description="Helical" evidence="6">
    <location>
        <begin position="492"/>
        <end position="519"/>
    </location>
</feature>
<dbReference type="eggNOG" id="KOG2533">
    <property type="taxonomic scope" value="Eukaryota"/>
</dbReference>
<dbReference type="RefSeq" id="XP_007509157.1">
    <property type="nucleotide sequence ID" value="XM_007509095.1"/>
</dbReference>
<dbReference type="PANTHER" id="PTHR43826:SF3">
    <property type="entry name" value="GLUCOSE-6-PHOSPHATE EXCHANGER SLC37A4"/>
    <property type="match status" value="1"/>
</dbReference>
<dbReference type="PROSITE" id="PS00216">
    <property type="entry name" value="SUGAR_TRANSPORT_1"/>
    <property type="match status" value="1"/>
</dbReference>
<evidence type="ECO:0000259" key="7">
    <source>
        <dbReference type="PROSITE" id="PS50850"/>
    </source>
</evidence>
<dbReference type="GO" id="GO:0061513">
    <property type="term" value="F:glucose 6-phosphate:phosphate antiporter activity"/>
    <property type="evidence" value="ECO:0007669"/>
    <property type="project" value="TreeGrafter"/>
</dbReference>
<dbReference type="AlphaFoldDB" id="K8ENS2"/>
<evidence type="ECO:0000256" key="6">
    <source>
        <dbReference type="SAM" id="Phobius"/>
    </source>
</evidence>
<organism evidence="8 9">
    <name type="scientific">Bathycoccus prasinos</name>
    <dbReference type="NCBI Taxonomy" id="41875"/>
    <lineage>
        <taxon>Eukaryota</taxon>
        <taxon>Viridiplantae</taxon>
        <taxon>Chlorophyta</taxon>
        <taxon>Mamiellophyceae</taxon>
        <taxon>Mamiellales</taxon>
        <taxon>Bathycoccaceae</taxon>
        <taxon>Bathycoccus</taxon>
    </lineage>
</organism>
<dbReference type="Proteomes" id="UP000198341">
    <property type="component" value="Chromosome 14"/>
</dbReference>
<dbReference type="PROSITE" id="PS50850">
    <property type="entry name" value="MFS"/>
    <property type="match status" value="1"/>
</dbReference>
<sequence>MVSCLFSTLLGNTLKKKTLNANALRVKGGGRASRMKQITPFRTKNGHSSVGKSRFSAIMSKNCHYACSTESYFGKTTSSRYHKRKRVTALCRCERSSPSLITQNFNKVYKKLLTREIDYTCVKTMNERQNICSATCYGKGHVFVTAADDESSLELKEYSPQFLRVRMGVFLSILIGYSCYYLTRNSLTFTAPAMVATASLGLDITSIGVITSIFPLCYGCSKFISGVVGDALSPSIMLGGGLVATGFVNIMFGASSILPVFCVLWAMNGILQGFGAPSCAKILTSWFASKERGTYWGMWNIAHNLGGFTAPILAGTAARTYGWSWGLWAPGFVAVFVGAVIILTLKDSPEAKGFEPVENIRNDEEEKNQQVEQKINLWENLLHNVLSNPFIWGLAFTYFCVYIVRQGITSWSVFYLIKEKGVIDAGAAAVRVSGLELGGLVGSLLAGRISDWYIASSNGGAVGKRIQIVIGYLVGVAFMLLSFRAIPAGMPFLQALIVFMIGFFLYGPQMLIGLCGAEIVGRRSVGASEGFLGWIAYLGAANAGVPLSLLVQQYGWDAFFLSLICACGIGILLLAPLTGAKSYLQRQN</sequence>
<feature type="transmembrane region" description="Helical" evidence="6">
    <location>
        <begin position="390"/>
        <end position="408"/>
    </location>
</feature>
<feature type="transmembrane region" description="Helical" evidence="6">
    <location>
        <begin position="301"/>
        <end position="321"/>
    </location>
</feature>
<dbReference type="GO" id="GO:0035435">
    <property type="term" value="P:phosphate ion transmembrane transport"/>
    <property type="evidence" value="ECO:0007669"/>
    <property type="project" value="TreeGrafter"/>
</dbReference>
<dbReference type="GO" id="GO:0012505">
    <property type="term" value="C:endomembrane system"/>
    <property type="evidence" value="ECO:0007669"/>
    <property type="project" value="UniProtKB-SubCell"/>
</dbReference>
<keyword evidence="4 6" id="KW-0472">Membrane</keyword>
<accession>K8ENS2</accession>
<feature type="domain" description="Major facilitator superfamily (MFS) profile" evidence="7">
    <location>
        <begin position="169"/>
        <end position="582"/>
    </location>
</feature>
<evidence type="ECO:0000313" key="9">
    <source>
        <dbReference type="Proteomes" id="UP000198341"/>
    </source>
</evidence>
<feature type="coiled-coil region" evidence="5">
    <location>
        <begin position="357"/>
        <end position="388"/>
    </location>
</feature>
<evidence type="ECO:0000256" key="3">
    <source>
        <dbReference type="ARBA" id="ARBA00022989"/>
    </source>
</evidence>
<dbReference type="InterPro" id="IPR020846">
    <property type="entry name" value="MFS_dom"/>
</dbReference>
<dbReference type="InterPro" id="IPR011701">
    <property type="entry name" value="MFS"/>
</dbReference>
<keyword evidence="9" id="KW-1185">Reference proteome</keyword>
<feature type="transmembrane region" description="Helical" evidence="6">
    <location>
        <begin position="327"/>
        <end position="345"/>
    </location>
</feature>
<dbReference type="EMBL" id="FO082265">
    <property type="protein sequence ID" value="CCO19614.1"/>
    <property type="molecule type" value="Genomic_DNA"/>
</dbReference>
<dbReference type="KEGG" id="bpg:Bathy14g03050"/>
<dbReference type="GeneID" id="19012004"/>
<dbReference type="InterPro" id="IPR051337">
    <property type="entry name" value="OPA_Antiporter"/>
</dbReference>
<evidence type="ECO:0000256" key="4">
    <source>
        <dbReference type="ARBA" id="ARBA00023136"/>
    </source>
</evidence>
<keyword evidence="3 6" id="KW-1133">Transmembrane helix</keyword>
<feature type="transmembrane region" description="Helical" evidence="6">
    <location>
        <begin position="195"/>
        <end position="219"/>
    </location>
</feature>
<dbReference type="STRING" id="41875.K8ENS2"/>
<feature type="transmembrane region" description="Helical" evidence="6">
    <location>
        <begin position="531"/>
        <end position="552"/>
    </location>
</feature>
<dbReference type="GO" id="GO:0016020">
    <property type="term" value="C:membrane"/>
    <property type="evidence" value="ECO:0007669"/>
    <property type="project" value="InterPro"/>
</dbReference>
<proteinExistence type="predicted"/>
<feature type="transmembrane region" description="Helical" evidence="6">
    <location>
        <begin position="231"/>
        <end position="252"/>
    </location>
</feature>
<feature type="transmembrane region" description="Helical" evidence="6">
    <location>
        <begin position="258"/>
        <end position="280"/>
    </location>
</feature>
<dbReference type="InterPro" id="IPR005829">
    <property type="entry name" value="Sugar_transporter_CS"/>
</dbReference>
<evidence type="ECO:0000313" key="8">
    <source>
        <dbReference type="EMBL" id="CCO19614.1"/>
    </source>
</evidence>
<feature type="transmembrane region" description="Helical" evidence="6">
    <location>
        <begin position="468"/>
        <end position="486"/>
    </location>
</feature>
<name>K8ENS2_9CHLO</name>
<keyword evidence="2 6" id="KW-0812">Transmembrane</keyword>
<dbReference type="Gene3D" id="1.20.1250.20">
    <property type="entry name" value="MFS general substrate transporter like domains"/>
    <property type="match status" value="2"/>
</dbReference>
<feature type="transmembrane region" description="Helical" evidence="6">
    <location>
        <begin position="558"/>
        <end position="577"/>
    </location>
</feature>
<dbReference type="InterPro" id="IPR036259">
    <property type="entry name" value="MFS_trans_sf"/>
</dbReference>
<dbReference type="OrthoDB" id="3639251at2759"/>